<dbReference type="EC" id="3.6.1.6" evidence="15"/>
<dbReference type="Proteomes" id="UP000694383">
    <property type="component" value="Unplaced"/>
</dbReference>
<evidence type="ECO:0000256" key="15">
    <source>
        <dbReference type="ARBA" id="ARBA00038863"/>
    </source>
</evidence>
<evidence type="ECO:0000256" key="14">
    <source>
        <dbReference type="ARBA" id="ARBA00023180"/>
    </source>
</evidence>
<evidence type="ECO:0000256" key="5">
    <source>
        <dbReference type="ARBA" id="ARBA00004922"/>
    </source>
</evidence>
<evidence type="ECO:0000256" key="20">
    <source>
        <dbReference type="ARBA" id="ARBA00047813"/>
    </source>
</evidence>
<keyword evidence="11" id="KW-0106">Calcium</keyword>
<dbReference type="GeneTree" id="ENSGT01150000286963"/>
<evidence type="ECO:0000256" key="8">
    <source>
        <dbReference type="ARBA" id="ARBA00022729"/>
    </source>
</evidence>
<evidence type="ECO:0000256" key="23">
    <source>
        <dbReference type="ARBA" id="ARBA00048756"/>
    </source>
</evidence>
<comment type="catalytic activity">
    <reaction evidence="20">
        <text>CDP + H2O = CMP + phosphate + H(+)</text>
        <dbReference type="Rhea" id="RHEA:64880"/>
        <dbReference type="ChEBI" id="CHEBI:15377"/>
        <dbReference type="ChEBI" id="CHEBI:15378"/>
        <dbReference type="ChEBI" id="CHEBI:43474"/>
        <dbReference type="ChEBI" id="CHEBI:58069"/>
        <dbReference type="ChEBI" id="CHEBI:60377"/>
        <dbReference type="EC" id="3.6.1.6"/>
    </reaction>
    <physiologicalReaction direction="left-to-right" evidence="20">
        <dbReference type="Rhea" id="RHEA:64881"/>
    </physiologicalReaction>
</comment>
<comment type="subcellular location">
    <subcellularLocation>
        <location evidence="3">Endoplasmic reticulum</location>
    </subcellularLocation>
    <subcellularLocation>
        <location evidence="4">Secreted</location>
    </subcellularLocation>
</comment>
<dbReference type="PANTHER" id="PTHR11782">
    <property type="entry name" value="ADENOSINE/GUANOSINE DIPHOSPHATASE"/>
    <property type="match status" value="1"/>
</dbReference>
<evidence type="ECO:0000313" key="30">
    <source>
        <dbReference type="Proteomes" id="UP000694383"/>
    </source>
</evidence>
<keyword evidence="13" id="KW-1015">Disulfide bond</keyword>
<comment type="pathway">
    <text evidence="5">Protein modification; protein glycosylation.</text>
</comment>
<comment type="catalytic activity">
    <reaction evidence="21">
        <text>a ribonucleoside 5'-diphosphate + H2O = a ribonucleoside 5'-phosphate + phosphate + H(+)</text>
        <dbReference type="Rhea" id="RHEA:36799"/>
        <dbReference type="ChEBI" id="CHEBI:15377"/>
        <dbReference type="ChEBI" id="CHEBI:15378"/>
        <dbReference type="ChEBI" id="CHEBI:43474"/>
        <dbReference type="ChEBI" id="CHEBI:57930"/>
        <dbReference type="ChEBI" id="CHEBI:58043"/>
        <dbReference type="EC" id="3.6.1.6"/>
    </reaction>
    <physiologicalReaction direction="left-to-right" evidence="21">
        <dbReference type="Rhea" id="RHEA:36800"/>
    </physiologicalReaction>
</comment>
<dbReference type="GO" id="GO:0017110">
    <property type="term" value="F:nucleoside diphosphate phosphatase activity"/>
    <property type="evidence" value="ECO:0007669"/>
    <property type="project" value="UniProtKB-EC"/>
</dbReference>
<dbReference type="Pfam" id="PF01150">
    <property type="entry name" value="GDA1_CD39"/>
    <property type="match status" value="1"/>
</dbReference>
<evidence type="ECO:0000256" key="4">
    <source>
        <dbReference type="ARBA" id="ARBA00004613"/>
    </source>
</evidence>
<accession>A0A8C7WM51</accession>
<evidence type="ECO:0000256" key="9">
    <source>
        <dbReference type="ARBA" id="ARBA00022801"/>
    </source>
</evidence>
<evidence type="ECO:0000313" key="29">
    <source>
        <dbReference type="Ensembl" id="ENSOSIP00000000359.1"/>
    </source>
</evidence>
<dbReference type="Gene3D" id="3.30.420.40">
    <property type="match status" value="1"/>
</dbReference>
<organism evidence="29 30">
    <name type="scientific">Oryzias sinensis</name>
    <name type="common">Chinese medaka</name>
    <dbReference type="NCBI Taxonomy" id="183150"/>
    <lineage>
        <taxon>Eukaryota</taxon>
        <taxon>Metazoa</taxon>
        <taxon>Chordata</taxon>
        <taxon>Craniata</taxon>
        <taxon>Vertebrata</taxon>
        <taxon>Euteleostomi</taxon>
        <taxon>Actinopterygii</taxon>
        <taxon>Neopterygii</taxon>
        <taxon>Teleostei</taxon>
        <taxon>Neoteleostei</taxon>
        <taxon>Acanthomorphata</taxon>
        <taxon>Ovalentaria</taxon>
        <taxon>Atherinomorphae</taxon>
        <taxon>Beloniformes</taxon>
        <taxon>Adrianichthyidae</taxon>
        <taxon>Oryziinae</taxon>
        <taxon>Oryzias</taxon>
    </lineage>
</organism>
<dbReference type="FunFam" id="3.30.420.40:FF:000052">
    <property type="entry name" value="Ectonucleoside triphosphate diphosphohydrolase 5"/>
    <property type="match status" value="1"/>
</dbReference>
<evidence type="ECO:0000256" key="6">
    <source>
        <dbReference type="ARBA" id="ARBA00009283"/>
    </source>
</evidence>
<dbReference type="GO" id="GO:0005524">
    <property type="term" value="F:ATP binding"/>
    <property type="evidence" value="ECO:0007669"/>
    <property type="project" value="UniProtKB-KW"/>
</dbReference>
<feature type="active site" description="Proton acceptor" evidence="26">
    <location>
        <position position="172"/>
    </location>
</feature>
<evidence type="ECO:0000256" key="3">
    <source>
        <dbReference type="ARBA" id="ARBA00004240"/>
    </source>
</evidence>
<evidence type="ECO:0000256" key="1">
    <source>
        <dbReference type="ARBA" id="ARBA00001913"/>
    </source>
</evidence>
<dbReference type="InterPro" id="IPR000407">
    <property type="entry name" value="GDA1_CD39_NTPase"/>
</dbReference>
<evidence type="ECO:0000256" key="21">
    <source>
        <dbReference type="ARBA" id="ARBA00048053"/>
    </source>
</evidence>
<proteinExistence type="inferred from homology"/>
<keyword evidence="12" id="KW-0460">Magnesium</keyword>
<evidence type="ECO:0000256" key="7">
    <source>
        <dbReference type="ARBA" id="ARBA00022525"/>
    </source>
</evidence>
<evidence type="ECO:0000256" key="13">
    <source>
        <dbReference type="ARBA" id="ARBA00023157"/>
    </source>
</evidence>
<evidence type="ECO:0000256" key="10">
    <source>
        <dbReference type="ARBA" id="ARBA00022824"/>
    </source>
</evidence>
<comment type="cofactor">
    <cofactor evidence="1">
        <name>Ca(2+)</name>
        <dbReference type="ChEBI" id="CHEBI:29108"/>
    </cofactor>
</comment>
<dbReference type="Ensembl" id="ENSOSIT00000000377.1">
    <property type="protein sequence ID" value="ENSOSIP00000000359.1"/>
    <property type="gene ID" value="ENSOSIG00000000227.1"/>
</dbReference>
<sequence length="426" mass="46515">MKLAASPLLLMVLLAAAGQNQAQLGRSLLDLSSILPALSRPANSSRIFHAVMFDAGSTGTRIHVYTFIQGDSEPLPVLDNEMFHSVKPGLSAYADAPEVAGHTVRMLLKVAKKTVPHVDWKRTPLVLRATAGLRLLPAERAQALLDQIQLVFDESPFFVPDDGVSIMNGTDEGHLKAQSKKTVGILDLGGGSTQITFLPTVRKTIEDAPAADFVARLDFLNTTFELYSHSYLGSGIMAARLSTLGALTTDESEWRVFQSSCLPGKFRDEWSFGGLVYRVSGEPGGPAGYKPCYQEVLKAVKGIIHQPYQLESSGVFYAFSYYYDRAVDAGLIDGLTGGTVQVRDFRKRAKEVCSDMIKNPPASPFLCMDLTYITCLLKDGFGFKESAALQVRLRPTAIKCRHGLDKKQFLLSVLYHRTGQTLASSS</sequence>
<dbReference type="Gene3D" id="3.30.420.150">
    <property type="entry name" value="Exopolyphosphatase. Domain 2"/>
    <property type="match status" value="1"/>
</dbReference>
<keyword evidence="10" id="KW-0256">Endoplasmic reticulum</keyword>
<evidence type="ECO:0000256" key="17">
    <source>
        <dbReference type="ARBA" id="ARBA00042507"/>
    </source>
</evidence>
<evidence type="ECO:0000256" key="25">
    <source>
        <dbReference type="ARBA" id="ARBA00049328"/>
    </source>
</evidence>
<comment type="catalytic activity">
    <reaction evidence="25">
        <text>IDP + H2O = IMP + phosphate + H(+)</text>
        <dbReference type="Rhea" id="RHEA:35207"/>
        <dbReference type="ChEBI" id="CHEBI:15377"/>
        <dbReference type="ChEBI" id="CHEBI:15378"/>
        <dbReference type="ChEBI" id="CHEBI:43474"/>
        <dbReference type="ChEBI" id="CHEBI:58053"/>
        <dbReference type="ChEBI" id="CHEBI:58280"/>
        <dbReference type="EC" id="3.6.1.6"/>
    </reaction>
    <physiologicalReaction direction="left-to-right" evidence="25">
        <dbReference type="Rhea" id="RHEA:35208"/>
    </physiologicalReaction>
</comment>
<evidence type="ECO:0000256" key="27">
    <source>
        <dbReference type="PIRSR" id="PIRSR600407-2"/>
    </source>
</evidence>
<comment type="catalytic activity">
    <reaction evidence="23">
        <text>GDP + H2O = GMP + phosphate + H(+)</text>
        <dbReference type="Rhea" id="RHEA:22156"/>
        <dbReference type="ChEBI" id="CHEBI:15377"/>
        <dbReference type="ChEBI" id="CHEBI:15378"/>
        <dbReference type="ChEBI" id="CHEBI:43474"/>
        <dbReference type="ChEBI" id="CHEBI:58115"/>
        <dbReference type="ChEBI" id="CHEBI:58189"/>
        <dbReference type="EC" id="3.6.1.6"/>
    </reaction>
    <physiologicalReaction direction="left-to-right" evidence="23">
        <dbReference type="Rhea" id="RHEA:22157"/>
    </physiologicalReaction>
</comment>
<evidence type="ECO:0000256" key="24">
    <source>
        <dbReference type="ARBA" id="ARBA00049217"/>
    </source>
</evidence>
<keyword evidence="30" id="KW-1185">Reference proteome</keyword>
<evidence type="ECO:0000256" key="18">
    <source>
        <dbReference type="ARBA" id="ARBA00045733"/>
    </source>
</evidence>
<name>A0A8C7WM51_9TELE</name>
<feature type="signal peptide" evidence="28">
    <location>
        <begin position="1"/>
        <end position="22"/>
    </location>
</feature>
<keyword evidence="27" id="KW-0547">Nucleotide-binding</keyword>
<feature type="chain" id="PRO_5034253554" description="nucleoside diphosphate phosphatase" evidence="28">
    <location>
        <begin position="23"/>
        <end position="426"/>
    </location>
</feature>
<evidence type="ECO:0000256" key="22">
    <source>
        <dbReference type="ARBA" id="ARBA00048075"/>
    </source>
</evidence>
<reference evidence="29" key="2">
    <citation type="submission" date="2025-09" db="UniProtKB">
        <authorList>
            <consortium name="Ensembl"/>
        </authorList>
    </citation>
    <scope>IDENTIFICATION</scope>
</reference>
<comment type="similarity">
    <text evidence="6">Belongs to the GDA1/CD39 NTPase family.</text>
</comment>
<comment type="catalytic activity">
    <reaction evidence="22">
        <text>UDP + H2O = UMP + phosphate + H(+)</text>
        <dbReference type="Rhea" id="RHEA:64876"/>
        <dbReference type="ChEBI" id="CHEBI:15377"/>
        <dbReference type="ChEBI" id="CHEBI:15378"/>
        <dbReference type="ChEBI" id="CHEBI:43474"/>
        <dbReference type="ChEBI" id="CHEBI:57865"/>
        <dbReference type="ChEBI" id="CHEBI:58223"/>
        <dbReference type="EC" id="3.6.1.6"/>
    </reaction>
    <physiologicalReaction direction="left-to-right" evidence="22">
        <dbReference type="Rhea" id="RHEA:64877"/>
    </physiologicalReaction>
</comment>
<dbReference type="AlphaFoldDB" id="A0A8C7WM51"/>
<keyword evidence="8 28" id="KW-0732">Signal</keyword>
<reference evidence="29" key="1">
    <citation type="submission" date="2025-08" db="UniProtKB">
        <authorList>
            <consortium name="Ensembl"/>
        </authorList>
    </citation>
    <scope>IDENTIFICATION</scope>
</reference>
<keyword evidence="9" id="KW-0378">Hydrolase</keyword>
<dbReference type="PANTHER" id="PTHR11782:SF35">
    <property type="entry name" value="NUCLEOSIDE DIPHOSPHATE PHOSPHATASE ENTPD5"/>
    <property type="match status" value="1"/>
</dbReference>
<evidence type="ECO:0000256" key="28">
    <source>
        <dbReference type="SAM" id="SignalP"/>
    </source>
</evidence>
<dbReference type="GO" id="GO:0005783">
    <property type="term" value="C:endoplasmic reticulum"/>
    <property type="evidence" value="ECO:0007669"/>
    <property type="project" value="UniProtKB-SubCell"/>
</dbReference>
<dbReference type="GO" id="GO:0005576">
    <property type="term" value="C:extracellular region"/>
    <property type="evidence" value="ECO:0007669"/>
    <property type="project" value="UniProtKB-SubCell"/>
</dbReference>
<evidence type="ECO:0000256" key="19">
    <source>
        <dbReference type="ARBA" id="ARBA00046723"/>
    </source>
</evidence>
<comment type="cofactor">
    <cofactor evidence="2">
        <name>Mg(2+)</name>
        <dbReference type="ChEBI" id="CHEBI:18420"/>
    </cofactor>
</comment>
<evidence type="ECO:0000256" key="2">
    <source>
        <dbReference type="ARBA" id="ARBA00001946"/>
    </source>
</evidence>
<keyword evidence="14" id="KW-0325">Glycoprotein</keyword>
<evidence type="ECO:0000256" key="16">
    <source>
        <dbReference type="ARBA" id="ARBA00042111"/>
    </source>
</evidence>
<protein>
    <recommendedName>
        <fullName evidence="15">nucleoside diphosphate phosphatase</fullName>
        <ecNumber evidence="15">3.6.1.6</ecNumber>
    </recommendedName>
    <alternativeName>
        <fullName evidence="16">Guanosine-diphosphatase ENTPD5</fullName>
    </alternativeName>
    <alternativeName>
        <fullName evidence="17">Uridine-diphosphatase ENTPD5</fullName>
    </alternativeName>
</protein>
<evidence type="ECO:0000256" key="11">
    <source>
        <dbReference type="ARBA" id="ARBA00022837"/>
    </source>
</evidence>
<evidence type="ECO:0000256" key="26">
    <source>
        <dbReference type="PIRSR" id="PIRSR600407-1"/>
    </source>
</evidence>
<keyword evidence="27" id="KW-0067">ATP-binding</keyword>
<feature type="binding site" evidence="27">
    <location>
        <begin position="190"/>
        <end position="194"/>
    </location>
    <ligand>
        <name>ATP</name>
        <dbReference type="ChEBI" id="CHEBI:30616"/>
    </ligand>
</feature>
<comment type="subunit">
    <text evidence="19">Monomer; active form. Homodimer; disulfide-linked. Homodimers are enzymatically inactive.</text>
</comment>
<keyword evidence="7" id="KW-0964">Secreted</keyword>
<comment type="function">
    <text evidence="18">Hydrolyzes nucleoside diphosphates with a preference for GDP, IDP and UDP compared to ADP and CDP. In the lumen of the endoplasmic reticulum, hydrolyzes UDP that acts as an end-product feedback inhibitor of the UDP-Glc:glycoprotein glucosyltransferases. UMP can be transported back by an UDP-sugar antiporter to the cytosol where it is consumed to regenerate UDP-glucose. Therefore, it positively regulates protein reglucosylation by clearing UDP from the ER lumen and by promoting the regeneration of UDP-glucose. Protein reglucosylation is essential to proper glycoprotein folding and quality control in the ER.</text>
</comment>
<comment type="catalytic activity">
    <reaction evidence="24">
        <text>ADP + H2O = AMP + phosphate + H(+)</text>
        <dbReference type="Rhea" id="RHEA:61436"/>
        <dbReference type="ChEBI" id="CHEBI:15377"/>
        <dbReference type="ChEBI" id="CHEBI:15378"/>
        <dbReference type="ChEBI" id="CHEBI:43474"/>
        <dbReference type="ChEBI" id="CHEBI:456215"/>
        <dbReference type="ChEBI" id="CHEBI:456216"/>
        <dbReference type="EC" id="3.6.1.6"/>
    </reaction>
    <physiologicalReaction direction="left-to-right" evidence="24">
        <dbReference type="Rhea" id="RHEA:61437"/>
    </physiologicalReaction>
</comment>
<evidence type="ECO:0000256" key="12">
    <source>
        <dbReference type="ARBA" id="ARBA00022842"/>
    </source>
</evidence>